<feature type="compositionally biased region" description="Basic and acidic residues" evidence="1">
    <location>
        <begin position="129"/>
        <end position="139"/>
    </location>
</feature>
<organism evidence="2 3">
    <name type="scientific">Trametes coccinea (strain BRFM310)</name>
    <name type="common">Pycnoporus coccineus</name>
    <dbReference type="NCBI Taxonomy" id="1353009"/>
    <lineage>
        <taxon>Eukaryota</taxon>
        <taxon>Fungi</taxon>
        <taxon>Dikarya</taxon>
        <taxon>Basidiomycota</taxon>
        <taxon>Agaricomycotina</taxon>
        <taxon>Agaricomycetes</taxon>
        <taxon>Polyporales</taxon>
        <taxon>Polyporaceae</taxon>
        <taxon>Trametes</taxon>
    </lineage>
</organism>
<reference evidence="2 3" key="1">
    <citation type="journal article" date="2015" name="Biotechnol. Biofuels">
        <title>Enhanced degradation of softwood versus hardwood by the white-rot fungus Pycnoporus coccineus.</title>
        <authorList>
            <person name="Couturier M."/>
            <person name="Navarro D."/>
            <person name="Chevret D."/>
            <person name="Henrissat B."/>
            <person name="Piumi F."/>
            <person name="Ruiz-Duenas F.J."/>
            <person name="Martinez A.T."/>
            <person name="Grigoriev I.V."/>
            <person name="Riley R."/>
            <person name="Lipzen A."/>
            <person name="Berrin J.G."/>
            <person name="Master E.R."/>
            <person name="Rosso M.N."/>
        </authorList>
    </citation>
    <scope>NUCLEOTIDE SEQUENCE [LARGE SCALE GENOMIC DNA]</scope>
    <source>
        <strain evidence="2 3">BRFM310</strain>
    </source>
</reference>
<evidence type="ECO:0000313" key="3">
    <source>
        <dbReference type="Proteomes" id="UP000193067"/>
    </source>
</evidence>
<feature type="compositionally biased region" description="Polar residues" evidence="1">
    <location>
        <begin position="76"/>
        <end position="97"/>
    </location>
</feature>
<dbReference type="Proteomes" id="UP000193067">
    <property type="component" value="Unassembled WGS sequence"/>
</dbReference>
<dbReference type="STRING" id="1353009.A0A1Y2J556"/>
<feature type="region of interest" description="Disordered" evidence="1">
    <location>
        <begin position="588"/>
        <end position="658"/>
    </location>
</feature>
<dbReference type="OrthoDB" id="185373at2759"/>
<evidence type="ECO:0008006" key="4">
    <source>
        <dbReference type="Google" id="ProtNLM"/>
    </source>
</evidence>
<evidence type="ECO:0000313" key="2">
    <source>
        <dbReference type="EMBL" id="OSD07581.1"/>
    </source>
</evidence>
<name>A0A1Y2J556_TRAC3</name>
<dbReference type="InterPro" id="IPR011990">
    <property type="entry name" value="TPR-like_helical_dom_sf"/>
</dbReference>
<evidence type="ECO:0000256" key="1">
    <source>
        <dbReference type="SAM" id="MobiDB-lite"/>
    </source>
</evidence>
<proteinExistence type="predicted"/>
<keyword evidence="3" id="KW-1185">Reference proteome</keyword>
<feature type="region of interest" description="Disordered" evidence="1">
    <location>
        <begin position="24"/>
        <end position="142"/>
    </location>
</feature>
<dbReference type="AlphaFoldDB" id="A0A1Y2J556"/>
<dbReference type="Gene3D" id="1.25.40.10">
    <property type="entry name" value="Tetratricopeptide repeat domain"/>
    <property type="match status" value="1"/>
</dbReference>
<feature type="region of interest" description="Disordered" evidence="1">
    <location>
        <begin position="919"/>
        <end position="940"/>
    </location>
</feature>
<protein>
    <recommendedName>
        <fullName evidence="4">Pentacotripeptide-repeat region of PRORP domain-containing protein</fullName>
    </recommendedName>
</protein>
<sequence length="940" mass="106801">MFFCRHHLLRPPAQRHFVAFSVSRNSSRLSAPSTQRPRHAELSRAKSSLPPRSTGDLSSSDTRSASQAESERESSTDTSGRYPQSNDSQPPATTGAASTEVEKQDPSVPFTESSASESPPSPLSQTGSMEERRSKRDPLPEDPIQAYLLTRSRGEEALCRFSSDDYIKAIWRSVHTQQADVLLSLVEDAIRITDVRNSKVRGRIVIEVLFQTLSVSRTLRIEHVLSLLRCLKRNNQARFLMTSTRTTLAWWLSKQPMDERDGEALEILIPLLVEKLGALANTDLIKSDWASHSLESTDDGVAVPRILWPLFQLAMRLVLLDRRTQASELLTHLVNRQCIDPDAIAATDLSSLDLLYVVLSVTVRTCMKFGWFTRASALLNMAVPRQEKISRPLGLLIEDWLTRALDRPRAQDLKMIASMFIIIFQRATEDYVLPSNYLLNFYDAAIESEPELAQTVYGHSREAQHHSYPPPREMTLLRMMEHFDSKARNVHLARVLATQVVDENISLPPSIRARFIMHVAVLGFATQARALWEQYSTGEDALYVSAHSKLMLRMISLFVRNANYIRWRLYRRRVMRESEAHGENLEEWPWDDRDDFDDTTSQPTRPSDAEDDYPASDVLSSHSTPSPDAPPSSARKPYDPPMHPGSGPESPSYGFPELSDDQLQEREADFRRFADRVFDAFYQTKLPLEKTDHYTITTIARGAAIVERGTLPMDILLIMKQRKMKMDMRDVNVALSVIAKFDPMKAADYIQRMIDTGLQPDVVSFGTVIHWAARRREGALVQSLVRRASEHGFKTLDYKTLSSLLHTAVRGGLLEDSSPEALLEFAEQTVDSMLEQRVVPTPRVARNALIAALRAEQPEKAYQFWQLYMKGNLNWMDAHHQRVRHILRRKIQRHLKVGWLDSRKAHVMLLDLNDPDVSPYSVPRLGGPNNQRTADAQRKG</sequence>
<accession>A0A1Y2J556</accession>
<gene>
    <name evidence="2" type="ORF">PYCCODRAFT_1382406</name>
</gene>
<feature type="compositionally biased region" description="Polar residues" evidence="1">
    <location>
        <begin position="24"/>
        <end position="35"/>
    </location>
</feature>
<feature type="compositionally biased region" description="Acidic residues" evidence="1">
    <location>
        <begin position="588"/>
        <end position="598"/>
    </location>
</feature>
<dbReference type="EMBL" id="KZ084088">
    <property type="protein sequence ID" value="OSD07581.1"/>
    <property type="molecule type" value="Genomic_DNA"/>
</dbReference>